<dbReference type="InterPro" id="IPR036696">
    <property type="entry name" value="YdfO-like_sf"/>
</dbReference>
<dbReference type="AlphaFoldDB" id="A0A854WDC6"/>
<dbReference type="SUPFAM" id="SSF160419">
    <property type="entry name" value="YdfO-like"/>
    <property type="match status" value="1"/>
</dbReference>
<dbReference type="Proteomes" id="UP000217465">
    <property type="component" value="Unassembled WGS sequence"/>
</dbReference>
<gene>
    <name evidence="1" type="ORF">A9Y57_01207</name>
</gene>
<evidence type="ECO:0008006" key="3">
    <source>
        <dbReference type="Google" id="ProtNLM"/>
    </source>
</evidence>
<dbReference type="RefSeq" id="WP_096633592.1">
    <property type="nucleotide sequence ID" value="NZ_JAYEVX010000007.1"/>
</dbReference>
<dbReference type="Pfam" id="PF07166">
    <property type="entry name" value="DUF1398"/>
    <property type="match status" value="1"/>
</dbReference>
<evidence type="ECO:0000313" key="2">
    <source>
        <dbReference type="Proteomes" id="UP000217465"/>
    </source>
</evidence>
<dbReference type="Gene3D" id="3.30.1810.10">
    <property type="entry name" value="YdfO-like"/>
    <property type="match status" value="1"/>
</dbReference>
<dbReference type="EMBL" id="NSGR01000008">
    <property type="protein sequence ID" value="PCH12488.1"/>
    <property type="molecule type" value="Genomic_DNA"/>
</dbReference>
<dbReference type="InterPro" id="IPR009833">
    <property type="entry name" value="DUF1398"/>
</dbReference>
<comment type="caution">
    <text evidence="1">The sequence shown here is derived from an EMBL/GenBank/DDBJ whole genome shotgun (WGS) entry which is preliminary data.</text>
</comment>
<organism evidence="1 2">
    <name type="scientific">Streptococcus parauberis</name>
    <dbReference type="NCBI Taxonomy" id="1348"/>
    <lineage>
        <taxon>Bacteria</taxon>
        <taxon>Bacillati</taxon>
        <taxon>Bacillota</taxon>
        <taxon>Bacilli</taxon>
        <taxon>Lactobacillales</taxon>
        <taxon>Streptococcaceae</taxon>
        <taxon>Streptococcus</taxon>
    </lineage>
</organism>
<evidence type="ECO:0000313" key="1">
    <source>
        <dbReference type="EMBL" id="PCH12488.1"/>
    </source>
</evidence>
<accession>A0A854WDC6</accession>
<name>A0A854WDC6_9STRE</name>
<proteinExistence type="predicted"/>
<protein>
    <recommendedName>
        <fullName evidence="3">Phage envelope protein</fullName>
    </recommendedName>
</protein>
<reference evidence="1 2" key="1">
    <citation type="submission" date="2016-06" db="EMBL/GenBank/DDBJ databases">
        <authorList>
            <person name="Haines A.N."/>
            <person name="Council K.R."/>
        </authorList>
    </citation>
    <scope>NUCLEOTIDE SEQUENCE [LARGE SCALE GENOMIC DNA]</scope>
    <source>
        <strain evidence="1 2">SP158-29</strain>
    </source>
</reference>
<sequence length="127" mass="14293">MITKDAITKAQEEFGGRNFPMLVQAFLDLGMVSNTVNIKDGKAIYNDKDGNQVAMAAFQVEAVAENLDKDYFMQQLKLHQSGQTDFSTFCKDTADAGIYKWDVDLLVKTCTYFDLNDQMVYSEPIPV</sequence>